<dbReference type="PROSITE" id="PS52004">
    <property type="entry name" value="KS3_2"/>
    <property type="match status" value="1"/>
</dbReference>
<dbReference type="InterPro" id="IPR016039">
    <property type="entry name" value="Thiolase-like"/>
</dbReference>
<evidence type="ECO:0000259" key="4">
    <source>
        <dbReference type="PROSITE" id="PS52004"/>
    </source>
</evidence>
<reference evidence="5 6" key="1">
    <citation type="submission" date="2015-02" db="EMBL/GenBank/DDBJ databases">
        <title>Draft genome sequences of ten Microbacterium spp. with emphasis on heavy metal contaminated environments.</title>
        <authorList>
            <person name="Corretto E."/>
        </authorList>
    </citation>
    <scope>NUCLEOTIDE SEQUENCE [LARGE SCALE GENOMIC DNA]</scope>
    <source>
        <strain evidence="5 6">BEL163</strain>
    </source>
</reference>
<dbReference type="EMBL" id="JYIV01000017">
    <property type="protein sequence ID" value="KJL25227.1"/>
    <property type="molecule type" value="Genomic_DNA"/>
</dbReference>
<dbReference type="OrthoDB" id="9808669at2"/>
<dbReference type="CDD" id="cd00834">
    <property type="entry name" value="KAS_I_II"/>
    <property type="match status" value="1"/>
</dbReference>
<dbReference type="Pfam" id="PF02801">
    <property type="entry name" value="Ketoacyl-synt_C"/>
    <property type="match status" value="1"/>
</dbReference>
<organism evidence="5 6">
    <name type="scientific">Microbacterium oxydans</name>
    <dbReference type="NCBI Taxonomy" id="82380"/>
    <lineage>
        <taxon>Bacteria</taxon>
        <taxon>Bacillati</taxon>
        <taxon>Actinomycetota</taxon>
        <taxon>Actinomycetes</taxon>
        <taxon>Micrococcales</taxon>
        <taxon>Microbacteriaceae</taxon>
        <taxon>Microbacterium</taxon>
    </lineage>
</organism>
<sequence>MSTGRPVVLTGVGAVTPSGLTAPELWSSVRTGRSGITALPPEIVGSGPVRVGGVVRGFVDPSGLSAPLARRLSPMQRWSIGAADEALSDAGWNDRPGDAWATQVIVATGSGPMDATVRAARALGEEGPRRVPAGLTVYGTADAIAGVLSRRHGFLGQTHAVAAACASGAVALGEALRRIRHGYADAVLVVGVEDCLNPLHLAAHANLRSVVTGFDDDPVSASRPFDKARTGFVMAQGAAAVLLEAADVARARGARPLATLAGFGATSDAHHATAPDPTATGATRAITACLEDAGLHAADIDHVNTHGTGTVLGDTAELIALEQALGTRARSVPLTATKSSTGHLLGAAGVVEAVIVALTLRDQVLPPTINLSHPCAEGWDFVRDRDRAHPVRTVLSTSFGFGGHNAALLFTASE</sequence>
<dbReference type="PATRIC" id="fig|82380.10.peg.673"/>
<dbReference type="GO" id="GO:0004315">
    <property type="term" value="F:3-oxoacyl-[acyl-carrier-protein] synthase activity"/>
    <property type="evidence" value="ECO:0007669"/>
    <property type="project" value="UniProtKB-EC"/>
</dbReference>
<dbReference type="AlphaFoldDB" id="A0A0F0KWE4"/>
<dbReference type="InterPro" id="IPR020841">
    <property type="entry name" value="PKS_Beta-ketoAc_synthase_dom"/>
</dbReference>
<dbReference type="SUPFAM" id="SSF53901">
    <property type="entry name" value="Thiolase-like"/>
    <property type="match status" value="2"/>
</dbReference>
<dbReference type="EC" id="2.3.1.179" evidence="5"/>
<proteinExistence type="inferred from homology"/>
<dbReference type="PANTHER" id="PTHR11712">
    <property type="entry name" value="POLYKETIDE SYNTHASE-RELATED"/>
    <property type="match status" value="1"/>
</dbReference>
<keyword evidence="2 3" id="KW-0808">Transferase</keyword>
<evidence type="ECO:0000313" key="6">
    <source>
        <dbReference type="Proteomes" id="UP000033725"/>
    </source>
</evidence>
<evidence type="ECO:0000256" key="2">
    <source>
        <dbReference type="ARBA" id="ARBA00022679"/>
    </source>
</evidence>
<dbReference type="GO" id="GO:0006633">
    <property type="term" value="P:fatty acid biosynthetic process"/>
    <property type="evidence" value="ECO:0007669"/>
    <property type="project" value="InterPro"/>
</dbReference>
<dbReference type="SMART" id="SM00825">
    <property type="entry name" value="PKS_KS"/>
    <property type="match status" value="1"/>
</dbReference>
<dbReference type="InterPro" id="IPR014030">
    <property type="entry name" value="Ketoacyl_synth_N"/>
</dbReference>
<dbReference type="InterPro" id="IPR018201">
    <property type="entry name" value="Ketoacyl_synth_AS"/>
</dbReference>
<evidence type="ECO:0000313" key="5">
    <source>
        <dbReference type="EMBL" id="KJL25227.1"/>
    </source>
</evidence>
<dbReference type="Pfam" id="PF00109">
    <property type="entry name" value="ketoacyl-synt"/>
    <property type="match status" value="1"/>
</dbReference>
<dbReference type="PROSITE" id="PS00606">
    <property type="entry name" value="KS3_1"/>
    <property type="match status" value="1"/>
</dbReference>
<dbReference type="Proteomes" id="UP000033725">
    <property type="component" value="Unassembled WGS sequence"/>
</dbReference>
<dbReference type="InterPro" id="IPR014031">
    <property type="entry name" value="Ketoacyl_synth_C"/>
</dbReference>
<accession>A0A0F0KWE4</accession>
<comment type="similarity">
    <text evidence="1 3">Belongs to the thiolase-like superfamily. Beta-ketoacyl-ACP synthases family.</text>
</comment>
<gene>
    <name evidence="5" type="primary">fabF_1</name>
    <name evidence="5" type="ORF">RN51_00674</name>
</gene>
<protein>
    <submittedName>
        <fullName evidence="5">3-oxoacyl-[acyl-carrier-protein] synthase 2</fullName>
        <ecNumber evidence="5">2.3.1.179</ecNumber>
    </submittedName>
</protein>
<feature type="domain" description="Ketosynthase family 3 (KS3)" evidence="4">
    <location>
        <begin position="4"/>
        <end position="412"/>
    </location>
</feature>
<dbReference type="RefSeq" id="WP_045262628.1">
    <property type="nucleotide sequence ID" value="NZ_JYIV01000017.1"/>
</dbReference>
<dbReference type="PANTHER" id="PTHR11712:SF336">
    <property type="entry name" value="3-OXOACYL-[ACYL-CARRIER-PROTEIN] SYNTHASE, MITOCHONDRIAL"/>
    <property type="match status" value="1"/>
</dbReference>
<dbReference type="Gene3D" id="3.40.47.10">
    <property type="match status" value="2"/>
</dbReference>
<evidence type="ECO:0000256" key="3">
    <source>
        <dbReference type="RuleBase" id="RU003694"/>
    </source>
</evidence>
<name>A0A0F0KWE4_9MICO</name>
<comment type="caution">
    <text evidence="5">The sequence shown here is derived from an EMBL/GenBank/DDBJ whole genome shotgun (WGS) entry which is preliminary data.</text>
</comment>
<dbReference type="InterPro" id="IPR000794">
    <property type="entry name" value="Beta-ketoacyl_synthase"/>
</dbReference>
<evidence type="ECO:0000256" key="1">
    <source>
        <dbReference type="ARBA" id="ARBA00008467"/>
    </source>
</evidence>
<keyword evidence="5" id="KW-0012">Acyltransferase</keyword>